<feature type="non-terminal residue" evidence="2">
    <location>
        <position position="72"/>
    </location>
</feature>
<proteinExistence type="predicted"/>
<feature type="region of interest" description="Disordered" evidence="1">
    <location>
        <begin position="1"/>
        <end position="24"/>
    </location>
</feature>
<dbReference type="EMBL" id="JASSZA010000007">
    <property type="protein sequence ID" value="KAK2105735.1"/>
    <property type="molecule type" value="Genomic_DNA"/>
</dbReference>
<sequence>KLPLEAGEGKMAQSTTTSPDGGTTFEHLWSSLEPDSTYFDLPQSSRGNNEVVGGMDSSMDVFHLEGMTTSVM</sequence>
<protein>
    <submittedName>
        <fullName evidence="2">Tumor protein p73</fullName>
    </submittedName>
</protein>
<accession>A0ABQ9V9I7</accession>
<evidence type="ECO:0000313" key="3">
    <source>
        <dbReference type="Proteomes" id="UP001266305"/>
    </source>
</evidence>
<reference evidence="2 3" key="1">
    <citation type="submission" date="2023-05" db="EMBL/GenBank/DDBJ databases">
        <title>B98-5 Cell Line De Novo Hybrid Assembly: An Optical Mapping Approach.</title>
        <authorList>
            <person name="Kananen K."/>
            <person name="Auerbach J.A."/>
            <person name="Kautto E."/>
            <person name="Blachly J.S."/>
        </authorList>
    </citation>
    <scope>NUCLEOTIDE SEQUENCE [LARGE SCALE GENOMIC DNA]</scope>
    <source>
        <strain evidence="2">B95-8</strain>
        <tissue evidence="2">Cell line</tissue>
    </source>
</reference>
<comment type="caution">
    <text evidence="2">The sequence shown here is derived from an EMBL/GenBank/DDBJ whole genome shotgun (WGS) entry which is preliminary data.</text>
</comment>
<feature type="compositionally biased region" description="Polar residues" evidence="1">
    <location>
        <begin position="12"/>
        <end position="21"/>
    </location>
</feature>
<evidence type="ECO:0000313" key="2">
    <source>
        <dbReference type="EMBL" id="KAK2105735.1"/>
    </source>
</evidence>
<gene>
    <name evidence="2" type="primary">TP73_1</name>
    <name evidence="2" type="ORF">P7K49_015249</name>
</gene>
<evidence type="ECO:0000256" key="1">
    <source>
        <dbReference type="SAM" id="MobiDB-lite"/>
    </source>
</evidence>
<organism evidence="2 3">
    <name type="scientific">Saguinus oedipus</name>
    <name type="common">Cotton-top tamarin</name>
    <name type="synonym">Oedipomidas oedipus</name>
    <dbReference type="NCBI Taxonomy" id="9490"/>
    <lineage>
        <taxon>Eukaryota</taxon>
        <taxon>Metazoa</taxon>
        <taxon>Chordata</taxon>
        <taxon>Craniata</taxon>
        <taxon>Vertebrata</taxon>
        <taxon>Euteleostomi</taxon>
        <taxon>Mammalia</taxon>
        <taxon>Eutheria</taxon>
        <taxon>Euarchontoglires</taxon>
        <taxon>Primates</taxon>
        <taxon>Haplorrhini</taxon>
        <taxon>Platyrrhini</taxon>
        <taxon>Cebidae</taxon>
        <taxon>Callitrichinae</taxon>
        <taxon>Saguinus</taxon>
    </lineage>
</organism>
<name>A0ABQ9V9I7_SAGOE</name>
<dbReference type="Proteomes" id="UP001266305">
    <property type="component" value="Unassembled WGS sequence"/>
</dbReference>
<keyword evidence="3" id="KW-1185">Reference proteome</keyword>
<feature type="non-terminal residue" evidence="2">
    <location>
        <position position="1"/>
    </location>
</feature>